<feature type="domain" description="Fungal lipase-type" evidence="1">
    <location>
        <begin position="13"/>
        <end position="153"/>
    </location>
</feature>
<accession>A0A4P9XSV1</accession>
<dbReference type="InterPro" id="IPR029058">
    <property type="entry name" value="AB_hydrolase_fold"/>
</dbReference>
<dbReference type="Gene3D" id="3.40.50.1820">
    <property type="entry name" value="alpha/beta hydrolase"/>
    <property type="match status" value="1"/>
</dbReference>
<evidence type="ECO:0000259" key="1">
    <source>
        <dbReference type="Pfam" id="PF01764"/>
    </source>
</evidence>
<sequence length="205" mass="22747">GYVAAHPGYQRIFVAFRGSTNVASWMQNLDFTKVPLNLPGDGGARVHRGFAECFDAVKDRLRPLVLAAVKQFPGYTVTYTGYSLGAAVTILAAANFRSQLANVPQQLFTYGEPRIGDNKFARFTSNLFPASNNIADQPLRVVNYNDIVPRLPPSWTGYQHRDREVWITSESDTGAVLCDANLGKEDPNCAWSVSGSLDTTRHRWY</sequence>
<organism evidence="2 3">
    <name type="scientific">Thamnocephalis sphaerospora</name>
    <dbReference type="NCBI Taxonomy" id="78915"/>
    <lineage>
        <taxon>Eukaryota</taxon>
        <taxon>Fungi</taxon>
        <taxon>Fungi incertae sedis</taxon>
        <taxon>Zoopagomycota</taxon>
        <taxon>Zoopagomycotina</taxon>
        <taxon>Zoopagomycetes</taxon>
        <taxon>Zoopagales</taxon>
        <taxon>Sigmoideomycetaceae</taxon>
        <taxon>Thamnocephalis</taxon>
    </lineage>
</organism>
<reference evidence="3" key="1">
    <citation type="journal article" date="2018" name="Nat. Microbiol.">
        <title>Leveraging single-cell genomics to expand the fungal tree of life.</title>
        <authorList>
            <person name="Ahrendt S.R."/>
            <person name="Quandt C.A."/>
            <person name="Ciobanu D."/>
            <person name="Clum A."/>
            <person name="Salamov A."/>
            <person name="Andreopoulos B."/>
            <person name="Cheng J.F."/>
            <person name="Woyke T."/>
            <person name="Pelin A."/>
            <person name="Henrissat B."/>
            <person name="Reynolds N.K."/>
            <person name="Benny G.L."/>
            <person name="Smith M.E."/>
            <person name="James T.Y."/>
            <person name="Grigoriev I.V."/>
        </authorList>
    </citation>
    <scope>NUCLEOTIDE SEQUENCE [LARGE SCALE GENOMIC DNA]</scope>
    <source>
        <strain evidence="3">RSA 1356</strain>
    </source>
</reference>
<name>A0A4P9XSV1_9FUNG</name>
<dbReference type="PANTHER" id="PTHR45856">
    <property type="entry name" value="ALPHA/BETA-HYDROLASES SUPERFAMILY PROTEIN"/>
    <property type="match status" value="1"/>
</dbReference>
<evidence type="ECO:0000313" key="2">
    <source>
        <dbReference type="EMBL" id="RKP09235.1"/>
    </source>
</evidence>
<dbReference type="EMBL" id="KZ992529">
    <property type="protein sequence ID" value="RKP09235.1"/>
    <property type="molecule type" value="Genomic_DNA"/>
</dbReference>
<gene>
    <name evidence="2" type="ORF">THASP1DRAFT_10972</name>
</gene>
<dbReference type="CDD" id="cd00519">
    <property type="entry name" value="Lipase_3"/>
    <property type="match status" value="1"/>
</dbReference>
<dbReference type="SUPFAM" id="SSF53474">
    <property type="entry name" value="alpha/beta-Hydrolases"/>
    <property type="match status" value="1"/>
</dbReference>
<dbReference type="Pfam" id="PF01764">
    <property type="entry name" value="Lipase_3"/>
    <property type="match status" value="1"/>
</dbReference>
<dbReference type="InterPro" id="IPR051218">
    <property type="entry name" value="Sec_MonoDiacylglyc_Lipase"/>
</dbReference>
<keyword evidence="3" id="KW-1185">Reference proteome</keyword>
<dbReference type="GO" id="GO:0016787">
    <property type="term" value="F:hydrolase activity"/>
    <property type="evidence" value="ECO:0007669"/>
    <property type="project" value="UniProtKB-KW"/>
</dbReference>
<keyword evidence="2" id="KW-0378">Hydrolase</keyword>
<protein>
    <submittedName>
        <fullName evidence="2">Alpha/Beta hydrolase protein</fullName>
    </submittedName>
</protein>
<dbReference type="GO" id="GO:0006629">
    <property type="term" value="P:lipid metabolic process"/>
    <property type="evidence" value="ECO:0007669"/>
    <property type="project" value="InterPro"/>
</dbReference>
<dbReference type="InterPro" id="IPR002921">
    <property type="entry name" value="Fungal_lipase-type"/>
</dbReference>
<dbReference type="PANTHER" id="PTHR45856:SF24">
    <property type="entry name" value="FUNGAL LIPASE-LIKE DOMAIN-CONTAINING PROTEIN"/>
    <property type="match status" value="1"/>
</dbReference>
<evidence type="ECO:0000313" key="3">
    <source>
        <dbReference type="Proteomes" id="UP000271241"/>
    </source>
</evidence>
<dbReference type="Proteomes" id="UP000271241">
    <property type="component" value="Unassembled WGS sequence"/>
</dbReference>
<dbReference type="AlphaFoldDB" id="A0A4P9XSV1"/>
<feature type="non-terminal residue" evidence="2">
    <location>
        <position position="1"/>
    </location>
</feature>
<dbReference type="OrthoDB" id="426718at2759"/>
<feature type="non-terminal residue" evidence="2">
    <location>
        <position position="205"/>
    </location>
</feature>
<proteinExistence type="predicted"/>